<feature type="transmembrane region" description="Helical" evidence="6">
    <location>
        <begin position="379"/>
        <end position="400"/>
    </location>
</feature>
<dbReference type="Pfam" id="PF12704">
    <property type="entry name" value="MacB_PCD"/>
    <property type="match status" value="1"/>
</dbReference>
<dbReference type="InterPro" id="IPR003838">
    <property type="entry name" value="ABC3_permease_C"/>
</dbReference>
<feature type="transmembrane region" description="Helical" evidence="6">
    <location>
        <begin position="464"/>
        <end position="486"/>
    </location>
</feature>
<evidence type="ECO:0000256" key="6">
    <source>
        <dbReference type="SAM" id="Phobius"/>
    </source>
</evidence>
<keyword evidence="4 6" id="KW-1133">Transmembrane helix</keyword>
<dbReference type="InterPro" id="IPR025857">
    <property type="entry name" value="MacB_PCD"/>
</dbReference>
<gene>
    <name evidence="9" type="ORF">FX987_00626</name>
</gene>
<dbReference type="InterPro" id="IPR038766">
    <property type="entry name" value="Membrane_comp_ABC_pdt"/>
</dbReference>
<feature type="domain" description="ABC3 transporter permease C-terminal" evidence="7">
    <location>
        <begin position="705"/>
        <end position="823"/>
    </location>
</feature>
<sequence length="833" mass="88807">MTRVLSTLLSHYRRHPSQLIMLLLGLWVASALWSGIQAINATARDSYARADALFDTQLDQLERRDGMPFSRAEYHALHQAGLPVSPMLEGEVVTQDGTRLTLIGIDPLTLSNDNALAQANISASLSDFLTPPWQTRVAPDALEALGITRENASAATPTLADGKTLPPLVLAPALPPDTLIMDIAAAARLLESGDQLTRIVAAPGALTEAPPGLTLTRATTLASPGQLTESFHLNLTALGLLAWVVGLFIVQAALGLALEQRLGMLRTLRVLGVSGRSLVLALSLELLLLGLIGALAGIASGVWLARLLLPDVAATLGSLYGAGIGQELNLPWHYWVGGLAVSLGGLLLAGSGVLWRAARLNMLELGQMQAWRSGYRRQLSLMSIGGAFAMGVALALYVWLRFQPPGDGLVTGFTLVAALLLASALWLPPFLALLLKALTYLARRRPLIHWALADMQLQLPRLSLAMMALLIALATNLGVGSMVGGFRLTFLDWLDQRLVAPLYLNAPAEQYADIDAWLADRPEVFERLLTRRSDATLQAATTPEGSRSIGTPIELYGITPGESLTPHWPLLATQQDRSSAWVAFSDGAIFINEQLATAENLSPGDRLTLNAPGANETLTIAAIYPDYGNPSGQVLMASPQLAARFDAPPSSIGLVLSDDANVDALRTALLERFDLGSDALSDQREIKRIATEIFERTFTITRALNALTLAVAALALLASLLTQARSRRQQLAPLWALGVPRAQLAQLNLAQLSGAALATGLLAIPLGIAITWGLVAIINVAAFGWRLPLYLFPGEMAVTLATAVGVALLAAALPTLRFWRASPRALLAEEANQ</sequence>
<evidence type="ECO:0000259" key="7">
    <source>
        <dbReference type="Pfam" id="PF02687"/>
    </source>
</evidence>
<dbReference type="GO" id="GO:0005886">
    <property type="term" value="C:plasma membrane"/>
    <property type="evidence" value="ECO:0007669"/>
    <property type="project" value="UniProtKB-SubCell"/>
</dbReference>
<evidence type="ECO:0000256" key="2">
    <source>
        <dbReference type="ARBA" id="ARBA00022475"/>
    </source>
</evidence>
<proteinExistence type="predicted"/>
<dbReference type="PANTHER" id="PTHR30287:SF2">
    <property type="entry name" value="BLL1001 PROTEIN"/>
    <property type="match status" value="1"/>
</dbReference>
<keyword evidence="2" id="KW-1003">Cell membrane</keyword>
<feature type="domain" description="ABC3 transporter permease C-terminal" evidence="7">
    <location>
        <begin position="238"/>
        <end position="361"/>
    </location>
</feature>
<evidence type="ECO:0000256" key="4">
    <source>
        <dbReference type="ARBA" id="ARBA00022989"/>
    </source>
</evidence>
<comment type="subcellular location">
    <subcellularLocation>
        <location evidence="1">Cell membrane</location>
        <topology evidence="1">Multi-pass membrane protein</topology>
    </subcellularLocation>
</comment>
<keyword evidence="3 6" id="KW-0812">Transmembrane</keyword>
<keyword evidence="5 6" id="KW-0472">Membrane</keyword>
<dbReference type="EMBL" id="CP054580">
    <property type="protein sequence ID" value="QKS22874.1"/>
    <property type="molecule type" value="Genomic_DNA"/>
</dbReference>
<feature type="domain" description="MacB-like periplasmic core" evidence="8">
    <location>
        <begin position="464"/>
        <end position="669"/>
    </location>
</feature>
<feature type="transmembrane region" description="Helical" evidence="6">
    <location>
        <begin position="412"/>
        <end position="435"/>
    </location>
</feature>
<feature type="transmembrane region" description="Helical" evidence="6">
    <location>
        <begin position="797"/>
        <end position="816"/>
    </location>
</feature>
<dbReference type="RefSeq" id="WP_022524057.1">
    <property type="nucleotide sequence ID" value="NZ_CP054580.1"/>
</dbReference>
<dbReference type="Proteomes" id="UP000509761">
    <property type="component" value="Chromosome"/>
</dbReference>
<reference evidence="9 10" key="1">
    <citation type="submission" date="2019-12" db="EMBL/GenBank/DDBJ databases">
        <title>Genome sequencing and assembly of endphytes of Porphyra tenera.</title>
        <authorList>
            <person name="Park J.M."/>
            <person name="Shin R."/>
            <person name="Jo S.H."/>
        </authorList>
    </citation>
    <scope>NUCLEOTIDE SEQUENCE [LARGE SCALE GENOMIC DNA]</scope>
    <source>
        <strain evidence="9 10">GPM3</strain>
    </source>
</reference>
<evidence type="ECO:0000256" key="5">
    <source>
        <dbReference type="ARBA" id="ARBA00023136"/>
    </source>
</evidence>
<protein>
    <recommendedName>
        <fullName evidence="11">ABC transporter permease</fullName>
    </recommendedName>
</protein>
<dbReference type="AlphaFoldDB" id="A0AAP9NIP6"/>
<dbReference type="Pfam" id="PF02687">
    <property type="entry name" value="FtsX"/>
    <property type="match status" value="2"/>
</dbReference>
<feature type="transmembrane region" description="Helical" evidence="6">
    <location>
        <begin position="703"/>
        <end position="721"/>
    </location>
</feature>
<name>A0AAP9NIP6_9GAMM</name>
<organism evidence="9 10">
    <name type="scientific">Vreelandella titanicae</name>
    <dbReference type="NCBI Taxonomy" id="664683"/>
    <lineage>
        <taxon>Bacteria</taxon>
        <taxon>Pseudomonadati</taxon>
        <taxon>Pseudomonadota</taxon>
        <taxon>Gammaproteobacteria</taxon>
        <taxon>Oceanospirillales</taxon>
        <taxon>Halomonadaceae</taxon>
        <taxon>Vreelandella</taxon>
    </lineage>
</organism>
<evidence type="ECO:0000259" key="8">
    <source>
        <dbReference type="Pfam" id="PF12704"/>
    </source>
</evidence>
<feature type="transmembrane region" description="Helical" evidence="6">
    <location>
        <begin position="334"/>
        <end position="358"/>
    </location>
</feature>
<feature type="transmembrane region" description="Helical" evidence="6">
    <location>
        <begin position="235"/>
        <end position="258"/>
    </location>
</feature>
<evidence type="ECO:0000256" key="3">
    <source>
        <dbReference type="ARBA" id="ARBA00022692"/>
    </source>
</evidence>
<evidence type="ECO:0000313" key="9">
    <source>
        <dbReference type="EMBL" id="QKS22874.1"/>
    </source>
</evidence>
<keyword evidence="10" id="KW-1185">Reference proteome</keyword>
<evidence type="ECO:0000313" key="10">
    <source>
        <dbReference type="Proteomes" id="UP000509761"/>
    </source>
</evidence>
<feature type="transmembrane region" description="Helical" evidence="6">
    <location>
        <begin position="761"/>
        <end position="785"/>
    </location>
</feature>
<evidence type="ECO:0008006" key="11">
    <source>
        <dbReference type="Google" id="ProtNLM"/>
    </source>
</evidence>
<dbReference type="PANTHER" id="PTHR30287">
    <property type="entry name" value="MEMBRANE COMPONENT OF PREDICTED ABC SUPERFAMILY METABOLITE UPTAKE TRANSPORTER"/>
    <property type="match status" value="1"/>
</dbReference>
<accession>A0AAP9NIP6</accession>
<evidence type="ECO:0000256" key="1">
    <source>
        <dbReference type="ARBA" id="ARBA00004651"/>
    </source>
</evidence>
<feature type="transmembrane region" description="Helical" evidence="6">
    <location>
        <begin position="278"/>
        <end position="305"/>
    </location>
</feature>